<dbReference type="EMBL" id="CP053073">
    <property type="protein sequence ID" value="QJR15934.1"/>
    <property type="molecule type" value="Genomic_DNA"/>
</dbReference>
<dbReference type="InParanoid" id="A0A6M4HBR3"/>
<protein>
    <recommendedName>
        <fullName evidence="2">DUF5648 domain-containing protein</fullName>
    </recommendedName>
</protein>
<dbReference type="KEGG" id="upl:DSM104440_02761"/>
<dbReference type="Pfam" id="PF18885">
    <property type="entry name" value="DUF5648"/>
    <property type="match status" value="1"/>
</dbReference>
<evidence type="ECO:0000256" key="1">
    <source>
        <dbReference type="SAM" id="SignalP"/>
    </source>
</evidence>
<feature type="domain" description="DUF5648" evidence="2">
    <location>
        <begin position="134"/>
        <end position="275"/>
    </location>
</feature>
<evidence type="ECO:0000313" key="3">
    <source>
        <dbReference type="EMBL" id="QJR15934.1"/>
    </source>
</evidence>
<feature type="chain" id="PRO_5027093517" description="DUF5648 domain-containing protein" evidence="1">
    <location>
        <begin position="20"/>
        <end position="281"/>
    </location>
</feature>
<sequence>MNRLPLLVTIALVSTAALAQQPTSICNPRPWDNKLSLQYGVPASDSRIQSMIAAVQNPASNPALYDRMQRPTGINATSSSMTLTYDPIQEPSELGNRLQQDSQLAAPFSSITPLSTGCGTAVQTAPVLRLVEYYNGALNRYYLSANGDEMGWLDAGGGGGGWSRTGQIWSTHAPAQPVCNQPAYQPVFQFYSAERHAHYYTLSPQECGWLRTNNGGWSYVATPFGALPPTCTGDATTPISMFYNPQDPSHRYSSNILISESMRAQGWQGYGVQMCVTSLGN</sequence>
<accession>A0A6M4HBR3</accession>
<keyword evidence="1" id="KW-0732">Signal</keyword>
<gene>
    <name evidence="3" type="ORF">DSM104440_02761</name>
</gene>
<keyword evidence="4" id="KW-1185">Reference proteome</keyword>
<reference evidence="3 4" key="1">
    <citation type="submission" date="2020-04" db="EMBL/GenBank/DDBJ databases">
        <title>Usitatibacter rugosus gen. nov., sp. nov. and Usitatibacter palustris sp. nov., novel members of Usitatibacteraceae fam. nov. within the order Nitrosomonadales isolated from soil.</title>
        <authorList>
            <person name="Huber K.J."/>
            <person name="Neumann-Schaal M."/>
            <person name="Geppert A."/>
            <person name="Luckner M."/>
            <person name="Wanner G."/>
            <person name="Overmann J."/>
        </authorList>
    </citation>
    <scope>NUCLEOTIDE SEQUENCE [LARGE SCALE GENOMIC DNA]</scope>
    <source>
        <strain evidence="3 4">Swamp67</strain>
    </source>
</reference>
<dbReference type="AlphaFoldDB" id="A0A6M4HBR3"/>
<dbReference type="InterPro" id="IPR043708">
    <property type="entry name" value="DUF5648"/>
</dbReference>
<dbReference type="Proteomes" id="UP000503096">
    <property type="component" value="Chromosome"/>
</dbReference>
<evidence type="ECO:0000313" key="4">
    <source>
        <dbReference type="Proteomes" id="UP000503096"/>
    </source>
</evidence>
<feature type="signal peptide" evidence="1">
    <location>
        <begin position="1"/>
        <end position="19"/>
    </location>
</feature>
<evidence type="ECO:0000259" key="2">
    <source>
        <dbReference type="Pfam" id="PF18885"/>
    </source>
</evidence>
<dbReference type="RefSeq" id="WP_171163645.1">
    <property type="nucleotide sequence ID" value="NZ_CP053073.1"/>
</dbReference>
<organism evidence="3 4">
    <name type="scientific">Usitatibacter palustris</name>
    <dbReference type="NCBI Taxonomy" id="2732487"/>
    <lineage>
        <taxon>Bacteria</taxon>
        <taxon>Pseudomonadati</taxon>
        <taxon>Pseudomonadota</taxon>
        <taxon>Betaproteobacteria</taxon>
        <taxon>Nitrosomonadales</taxon>
        <taxon>Usitatibacteraceae</taxon>
        <taxon>Usitatibacter</taxon>
    </lineage>
</organism>
<name>A0A6M4HBR3_9PROT</name>
<proteinExistence type="predicted"/>